<protein>
    <submittedName>
        <fullName evidence="1">Uncharacterized protein</fullName>
    </submittedName>
</protein>
<dbReference type="EMBL" id="JBANAX010000412">
    <property type="protein sequence ID" value="KAL1209612.1"/>
    <property type="molecule type" value="Genomic_DNA"/>
</dbReference>
<organism evidence="1 2">
    <name type="scientific">Cardamine amara subsp. amara</name>
    <dbReference type="NCBI Taxonomy" id="228776"/>
    <lineage>
        <taxon>Eukaryota</taxon>
        <taxon>Viridiplantae</taxon>
        <taxon>Streptophyta</taxon>
        <taxon>Embryophyta</taxon>
        <taxon>Tracheophyta</taxon>
        <taxon>Spermatophyta</taxon>
        <taxon>Magnoliopsida</taxon>
        <taxon>eudicotyledons</taxon>
        <taxon>Gunneridae</taxon>
        <taxon>Pentapetalae</taxon>
        <taxon>rosids</taxon>
        <taxon>malvids</taxon>
        <taxon>Brassicales</taxon>
        <taxon>Brassicaceae</taxon>
        <taxon>Cardamineae</taxon>
        <taxon>Cardamine</taxon>
    </lineage>
</organism>
<evidence type="ECO:0000313" key="1">
    <source>
        <dbReference type="EMBL" id="KAL1209612.1"/>
    </source>
</evidence>
<accession>A0ABD1AS61</accession>
<gene>
    <name evidence="1" type="ORF">V5N11_035889</name>
</gene>
<proteinExistence type="predicted"/>
<keyword evidence="2" id="KW-1185">Reference proteome</keyword>
<dbReference type="Proteomes" id="UP001558713">
    <property type="component" value="Unassembled WGS sequence"/>
</dbReference>
<dbReference type="AlphaFoldDB" id="A0ABD1AS61"/>
<evidence type="ECO:0000313" key="2">
    <source>
        <dbReference type="Proteomes" id="UP001558713"/>
    </source>
</evidence>
<sequence>MWNSMTDALGKRVIMLAETAQRMWEDLRKIFVPNVDLKIYEVRRKIAMVTLLRSISRNWGELGWSCLSMILCRSVRAVVESVR</sequence>
<reference evidence="1 2" key="1">
    <citation type="submission" date="2024-04" db="EMBL/GenBank/DDBJ databases">
        <title>Genome assembly C_amara_ONT_v2.</title>
        <authorList>
            <person name="Yant L."/>
            <person name="Moore C."/>
            <person name="Slenker M."/>
        </authorList>
    </citation>
    <scope>NUCLEOTIDE SEQUENCE [LARGE SCALE GENOMIC DNA]</scope>
    <source>
        <tissue evidence="1">Leaf</tissue>
    </source>
</reference>
<comment type="caution">
    <text evidence="1">The sequence shown here is derived from an EMBL/GenBank/DDBJ whole genome shotgun (WGS) entry which is preliminary data.</text>
</comment>
<name>A0ABD1AS61_CARAN</name>